<dbReference type="Proteomes" id="UP000011723">
    <property type="component" value="Chromosome"/>
</dbReference>
<reference evidence="1 2" key="1">
    <citation type="journal article" date="2012" name="Stand. Genomic Sci.">
        <title>Genome sequence of the halotolerant bacterium Corynebacterium halotolerans type strain YIM 70093(T) (= DSM 44683(T)).</title>
        <authorList>
            <person name="Ruckert C."/>
            <person name="Albersmeier A."/>
            <person name="Al-Dilaimi A."/>
            <person name="Niehaus K."/>
            <person name="Szczepanowski R."/>
            <person name="Kalinowski J."/>
        </authorList>
    </citation>
    <scope>NUCLEOTIDE SEQUENCE [LARGE SCALE GENOMIC DNA]</scope>
    <source>
        <strain evidence="1">YIM 70093</strain>
    </source>
</reference>
<dbReference type="AlphaFoldDB" id="M1P9N1"/>
<name>M1P9N1_9CORY</name>
<evidence type="ECO:0008006" key="3">
    <source>
        <dbReference type="Google" id="ProtNLM"/>
    </source>
</evidence>
<dbReference type="HOGENOM" id="CLU_086960_0_0_11"/>
<dbReference type="eggNOG" id="COG3233">
    <property type="taxonomic scope" value="Bacteria"/>
</dbReference>
<dbReference type="InterPro" id="IPR011330">
    <property type="entry name" value="Glyco_hydro/deAcase_b/a-brl"/>
</dbReference>
<proteinExistence type="predicted"/>
<protein>
    <recommendedName>
        <fullName evidence="3">Deacetylase</fullName>
    </recommendedName>
</protein>
<dbReference type="RefSeq" id="WP_015401796.1">
    <property type="nucleotide sequence ID" value="NC_020302.1"/>
</dbReference>
<dbReference type="Gene3D" id="3.20.20.370">
    <property type="entry name" value="Glycoside hydrolase/deacetylase"/>
    <property type="match status" value="1"/>
</dbReference>
<keyword evidence="2" id="KW-1185">Reference proteome</keyword>
<dbReference type="InterPro" id="IPR018763">
    <property type="entry name" value="DUF2334"/>
</dbReference>
<gene>
    <name evidence="1" type="ORF">A605_11925</name>
</gene>
<dbReference type="GO" id="GO:0005975">
    <property type="term" value="P:carbohydrate metabolic process"/>
    <property type="evidence" value="ECO:0007669"/>
    <property type="project" value="InterPro"/>
</dbReference>
<organism evidence="1 2">
    <name type="scientific">Corynebacterium halotolerans YIM 70093 = DSM 44683</name>
    <dbReference type="NCBI Taxonomy" id="1121362"/>
    <lineage>
        <taxon>Bacteria</taxon>
        <taxon>Bacillati</taxon>
        <taxon>Actinomycetota</taxon>
        <taxon>Actinomycetes</taxon>
        <taxon>Mycobacteriales</taxon>
        <taxon>Corynebacteriaceae</taxon>
        <taxon>Corynebacterium</taxon>
    </lineage>
</organism>
<dbReference type="CDD" id="cd11374">
    <property type="entry name" value="CE4_u10"/>
    <property type="match status" value="1"/>
</dbReference>
<accession>M1P9N1</accession>
<dbReference type="Pfam" id="PF10096">
    <property type="entry name" value="DUF2334"/>
    <property type="match status" value="1"/>
</dbReference>
<evidence type="ECO:0000313" key="2">
    <source>
        <dbReference type="Proteomes" id="UP000011723"/>
    </source>
</evidence>
<dbReference type="KEGG" id="chn:A605_11925"/>
<dbReference type="PATRIC" id="fig|1121362.3.peg.2420"/>
<dbReference type="EMBL" id="CP003697">
    <property type="protein sequence ID" value="AGF73381.1"/>
    <property type="molecule type" value="Genomic_DNA"/>
</dbReference>
<sequence>MHGHLLVSISSIFDETRAAVAEMVDALDGAGIPVSLLVAPHIDGNWRLARDERTRDWLLAQQKAGRAIILNGFDRAVQGRRAEFANLDAHEARLRLAGATRQMSRIGFDTDIFAPPRWRLSPGTLEVLPQFGFRLAASTRGLHHLPDGEFHQCRNLSVGEGFGAAKWWRRNVIRAAERGAASGNSIRLSVSGRNLLDAKVARDVRHAAIRAVAAGARPGDYRIFAPV</sequence>
<dbReference type="STRING" id="1121362.A605_11925"/>
<dbReference type="SUPFAM" id="SSF88713">
    <property type="entry name" value="Glycoside hydrolase/deacetylase"/>
    <property type="match status" value="1"/>
</dbReference>
<dbReference type="OrthoDB" id="5242819at2"/>
<evidence type="ECO:0000313" key="1">
    <source>
        <dbReference type="EMBL" id="AGF73381.1"/>
    </source>
</evidence>